<evidence type="ECO:0000256" key="3">
    <source>
        <dbReference type="ARBA" id="ARBA00009300"/>
    </source>
</evidence>
<comment type="catalytic activity">
    <reaction evidence="11">
        <text>12-(9Z-octadecenoyloxy)-octadecanoate + H2O = 12-hydroxyoctadecanoate + (9Z)-octadecenoate + H(+)</text>
        <dbReference type="Rhea" id="RHEA:52060"/>
        <dbReference type="ChEBI" id="CHEBI:15377"/>
        <dbReference type="ChEBI" id="CHEBI:15378"/>
        <dbReference type="ChEBI" id="CHEBI:30823"/>
        <dbReference type="ChEBI" id="CHEBI:84201"/>
        <dbReference type="ChEBI" id="CHEBI:136302"/>
    </reaction>
    <physiologicalReaction direction="left-to-right" evidence="11">
        <dbReference type="Rhea" id="RHEA:52061"/>
    </physiologicalReaction>
</comment>
<comment type="catalytic activity">
    <reaction evidence="10">
        <text>12-octadecanoyloxy-octadecanoate + H2O = 12-hydroxyoctadecanoate + octadecanoate + H(+)</text>
        <dbReference type="Rhea" id="RHEA:52080"/>
        <dbReference type="ChEBI" id="CHEBI:15377"/>
        <dbReference type="ChEBI" id="CHEBI:15378"/>
        <dbReference type="ChEBI" id="CHEBI:25629"/>
        <dbReference type="ChEBI" id="CHEBI:84201"/>
        <dbReference type="ChEBI" id="CHEBI:136330"/>
    </reaction>
    <physiologicalReaction direction="left-to-right" evidence="10">
        <dbReference type="Rhea" id="RHEA:52081"/>
    </physiologicalReaction>
</comment>
<dbReference type="PANTHER" id="PTHR10989">
    <property type="entry name" value="ANDROGEN-INDUCED PROTEIN 1-RELATED"/>
    <property type="match status" value="1"/>
</dbReference>
<comment type="catalytic activity">
    <reaction evidence="8">
        <text>13-octadecanoyloxy-octadecanoate + H2O = 13-hydroxy-octadecanoate + octadecanoate + H(+)</text>
        <dbReference type="Rhea" id="RHEA:52084"/>
        <dbReference type="ChEBI" id="CHEBI:15377"/>
        <dbReference type="ChEBI" id="CHEBI:15378"/>
        <dbReference type="ChEBI" id="CHEBI:25629"/>
        <dbReference type="ChEBI" id="CHEBI:136304"/>
        <dbReference type="ChEBI" id="CHEBI:136335"/>
    </reaction>
    <physiologicalReaction direction="left-to-right" evidence="8">
        <dbReference type="Rhea" id="RHEA:52085"/>
    </physiologicalReaction>
</comment>
<evidence type="ECO:0000256" key="5">
    <source>
        <dbReference type="ARBA" id="ARBA00022989"/>
    </source>
</evidence>
<evidence type="ECO:0000256" key="8">
    <source>
        <dbReference type="ARBA" id="ARBA00047427"/>
    </source>
</evidence>
<evidence type="ECO:0000313" key="18">
    <source>
        <dbReference type="EnsemblMetazoa" id="BGLB031304-PA"/>
    </source>
</evidence>
<dbReference type="AlphaFoldDB" id="A0A2C9LHP5"/>
<gene>
    <name evidence="18" type="primary">106071622</name>
</gene>
<comment type="catalytic activity">
    <reaction evidence="12">
        <text>9-(9Z-octadecenoyloxy)-octadecanoate + H2O = 9-hydroxy-octadecanoate + (9Z)-octadecenoate + H(+)</text>
        <dbReference type="Rhea" id="RHEA:52048"/>
        <dbReference type="ChEBI" id="CHEBI:15377"/>
        <dbReference type="ChEBI" id="CHEBI:15378"/>
        <dbReference type="ChEBI" id="CHEBI:30823"/>
        <dbReference type="ChEBI" id="CHEBI:136282"/>
        <dbReference type="ChEBI" id="CHEBI:136286"/>
    </reaction>
    <physiologicalReaction direction="left-to-right" evidence="12">
        <dbReference type="Rhea" id="RHEA:52049"/>
    </physiologicalReaction>
</comment>
<feature type="transmembrane region" description="Helical" evidence="17">
    <location>
        <begin position="84"/>
        <end position="104"/>
    </location>
</feature>
<proteinExistence type="inferred from homology"/>
<dbReference type="EnsemblMetazoa" id="BGLB031304-RA">
    <property type="protein sequence ID" value="BGLB031304-PA"/>
    <property type="gene ID" value="BGLB031304"/>
</dbReference>
<feature type="transmembrane region" description="Helical" evidence="17">
    <location>
        <begin position="195"/>
        <end position="218"/>
    </location>
</feature>
<dbReference type="Pfam" id="PF04750">
    <property type="entry name" value="Far-17a_AIG1"/>
    <property type="match status" value="1"/>
</dbReference>
<comment type="catalytic activity">
    <reaction evidence="16">
        <text>12-(9Z-hexadecenoyloxy)-octadecanoate + H2O = 12-hydroxyoctadecanoate + (9Z)-hexadecenoate + H(+)</text>
        <dbReference type="Rhea" id="RHEA:52072"/>
        <dbReference type="ChEBI" id="CHEBI:15377"/>
        <dbReference type="ChEBI" id="CHEBI:15378"/>
        <dbReference type="ChEBI" id="CHEBI:32372"/>
        <dbReference type="ChEBI" id="CHEBI:84201"/>
        <dbReference type="ChEBI" id="CHEBI:136312"/>
    </reaction>
    <physiologicalReaction direction="left-to-right" evidence="16">
        <dbReference type="Rhea" id="RHEA:52073"/>
    </physiologicalReaction>
</comment>
<evidence type="ECO:0000256" key="1">
    <source>
        <dbReference type="ARBA" id="ARBA00000923"/>
    </source>
</evidence>
<sequence>MMSSLAVLFHLLAFIVDFYVLYYDLNYIKIGTDGLGGKYKFLTIWNITFQCFYFGLCVVTDLSSSEPGPTNVLTRGKLTRWRDNFHAVVAFPVGMFVVVTFWVLYLVDRELVYPESLDKIIPPVINHILHTTVLPFILLDKYFIYHNHPSQWRGLSGTIAVAGCYLIWILFIAYYENFWVYPILQVLESHQRAVFIVICLLFFASQYILGQSLTQFIWRKQRSTLQKFK</sequence>
<comment type="catalytic activity">
    <reaction evidence="1">
        <text>9-(9Z-hexadecenoyloxy)-octadecanoate + H2O = (9Z)-hexadecenoate + 9-hydroxy-octadecanoate + H(+)</text>
        <dbReference type="Rhea" id="RHEA:52068"/>
        <dbReference type="ChEBI" id="CHEBI:15377"/>
        <dbReference type="ChEBI" id="CHEBI:15378"/>
        <dbReference type="ChEBI" id="CHEBI:32372"/>
        <dbReference type="ChEBI" id="CHEBI:136286"/>
        <dbReference type="ChEBI" id="CHEBI:136309"/>
    </reaction>
    <physiologicalReaction direction="left-to-right" evidence="1">
        <dbReference type="Rhea" id="RHEA:52069"/>
    </physiologicalReaction>
</comment>
<comment type="subcellular location">
    <subcellularLocation>
        <location evidence="2">Endomembrane system</location>
        <topology evidence="2">Multi-pass membrane protein</topology>
    </subcellularLocation>
</comment>
<dbReference type="VEuPathDB" id="VectorBase:BGLB031304"/>
<name>A0A2C9LHP5_BIOGL</name>
<dbReference type="PANTHER" id="PTHR10989:SF16">
    <property type="entry name" value="AT02829P-RELATED"/>
    <property type="match status" value="1"/>
</dbReference>
<dbReference type="RefSeq" id="XP_013087224.2">
    <property type="nucleotide sequence ID" value="XM_013231770.2"/>
</dbReference>
<comment type="catalytic activity">
    <reaction evidence="9">
        <text>9-hexadecanoyloxy-octadecanoate + H2O = 9-hydroxy-octadecanoate + hexadecanoate + H(+)</text>
        <dbReference type="Rhea" id="RHEA:52052"/>
        <dbReference type="ChEBI" id="CHEBI:7896"/>
        <dbReference type="ChEBI" id="CHEBI:15377"/>
        <dbReference type="ChEBI" id="CHEBI:15378"/>
        <dbReference type="ChEBI" id="CHEBI:83670"/>
        <dbReference type="ChEBI" id="CHEBI:136286"/>
    </reaction>
    <physiologicalReaction direction="left-to-right" evidence="9">
        <dbReference type="Rhea" id="RHEA:52053"/>
    </physiologicalReaction>
</comment>
<evidence type="ECO:0000256" key="11">
    <source>
        <dbReference type="ARBA" id="ARBA00048701"/>
    </source>
</evidence>
<dbReference type="OrthoDB" id="1898221at2759"/>
<keyword evidence="5 17" id="KW-1133">Transmembrane helix</keyword>
<comment type="catalytic activity">
    <reaction evidence="13">
        <text>9-octadecanoyloxy-octadecanoate + H2O = 9-hydroxy-octadecanoate + octadecanoate + H(+)</text>
        <dbReference type="Rhea" id="RHEA:52096"/>
        <dbReference type="ChEBI" id="CHEBI:15377"/>
        <dbReference type="ChEBI" id="CHEBI:15378"/>
        <dbReference type="ChEBI" id="CHEBI:25629"/>
        <dbReference type="ChEBI" id="CHEBI:136286"/>
        <dbReference type="ChEBI" id="CHEBI:136373"/>
    </reaction>
    <physiologicalReaction direction="left-to-right" evidence="13">
        <dbReference type="Rhea" id="RHEA:52097"/>
    </physiologicalReaction>
</comment>
<accession>A0A2C9LHP5</accession>
<comment type="similarity">
    <text evidence="3">Belongs to the AIG1 family.</text>
</comment>
<evidence type="ECO:0000313" key="19">
    <source>
        <dbReference type="Proteomes" id="UP000076420"/>
    </source>
</evidence>
<evidence type="ECO:0000256" key="7">
    <source>
        <dbReference type="ARBA" id="ARBA00047368"/>
    </source>
</evidence>
<dbReference type="VEuPathDB" id="VectorBase:BGLAX_031151"/>
<dbReference type="KEGG" id="bgt:106071622"/>
<feature type="transmembrane region" description="Helical" evidence="17">
    <location>
        <begin position="42"/>
        <end position="63"/>
    </location>
</feature>
<comment type="catalytic activity">
    <reaction evidence="14">
        <text>13-(9Z-octadecenoyloxy)-octadecanoate + H2O = 13-hydroxy-octadecanoate + (9Z)-octadecenoate + H(+)</text>
        <dbReference type="Rhea" id="RHEA:52064"/>
        <dbReference type="ChEBI" id="CHEBI:15377"/>
        <dbReference type="ChEBI" id="CHEBI:15378"/>
        <dbReference type="ChEBI" id="CHEBI:30823"/>
        <dbReference type="ChEBI" id="CHEBI:136303"/>
        <dbReference type="ChEBI" id="CHEBI:136304"/>
    </reaction>
    <physiologicalReaction direction="left-to-right" evidence="14">
        <dbReference type="Rhea" id="RHEA:52065"/>
    </physiologicalReaction>
</comment>
<keyword evidence="6 17" id="KW-0472">Membrane</keyword>
<dbReference type="InterPro" id="IPR006838">
    <property type="entry name" value="ADTRP_AIG1"/>
</dbReference>
<evidence type="ECO:0000256" key="14">
    <source>
        <dbReference type="ARBA" id="ARBA00049296"/>
    </source>
</evidence>
<evidence type="ECO:0000256" key="15">
    <source>
        <dbReference type="ARBA" id="ARBA00049322"/>
    </source>
</evidence>
<evidence type="ECO:0000256" key="12">
    <source>
        <dbReference type="ARBA" id="ARBA00048800"/>
    </source>
</evidence>
<protein>
    <submittedName>
        <fullName evidence="18">Uncharacterized protein</fullName>
    </submittedName>
</protein>
<evidence type="ECO:0000256" key="9">
    <source>
        <dbReference type="ARBA" id="ARBA00047863"/>
    </source>
</evidence>
<dbReference type="Proteomes" id="UP000076420">
    <property type="component" value="Unassembled WGS sequence"/>
</dbReference>
<comment type="catalytic activity">
    <reaction evidence="7">
        <text>12-hexadecanoyloxy-octadecanoate + H2O = 12-hydroxyoctadecanoate + hexadecanoate + H(+)</text>
        <dbReference type="Rhea" id="RHEA:52056"/>
        <dbReference type="ChEBI" id="CHEBI:7896"/>
        <dbReference type="ChEBI" id="CHEBI:15377"/>
        <dbReference type="ChEBI" id="CHEBI:15378"/>
        <dbReference type="ChEBI" id="CHEBI:83677"/>
        <dbReference type="ChEBI" id="CHEBI:84201"/>
    </reaction>
    <physiologicalReaction direction="left-to-right" evidence="7">
        <dbReference type="Rhea" id="RHEA:52057"/>
    </physiologicalReaction>
</comment>
<feature type="transmembrane region" description="Helical" evidence="17">
    <location>
        <begin position="124"/>
        <end position="143"/>
    </location>
</feature>
<comment type="catalytic activity">
    <reaction evidence="15">
        <text>13-(9Z-hexadecenoyloxy)-octadecanoate + H2O = 13-hydroxy-octadecanoate + (9Z)-hexadecenoate + H(+)</text>
        <dbReference type="Rhea" id="RHEA:52076"/>
        <dbReference type="ChEBI" id="CHEBI:15377"/>
        <dbReference type="ChEBI" id="CHEBI:15378"/>
        <dbReference type="ChEBI" id="CHEBI:32372"/>
        <dbReference type="ChEBI" id="CHEBI:136304"/>
        <dbReference type="ChEBI" id="CHEBI:136315"/>
    </reaction>
    <physiologicalReaction direction="left-to-right" evidence="15">
        <dbReference type="Rhea" id="RHEA:52077"/>
    </physiologicalReaction>
</comment>
<evidence type="ECO:0000256" key="17">
    <source>
        <dbReference type="SAM" id="Phobius"/>
    </source>
</evidence>
<reference evidence="18" key="1">
    <citation type="submission" date="2020-05" db="UniProtKB">
        <authorList>
            <consortium name="EnsemblMetazoa"/>
        </authorList>
    </citation>
    <scope>IDENTIFICATION</scope>
    <source>
        <strain evidence="18">BB02</strain>
    </source>
</reference>
<evidence type="ECO:0000256" key="6">
    <source>
        <dbReference type="ARBA" id="ARBA00023136"/>
    </source>
</evidence>
<evidence type="ECO:0000256" key="16">
    <source>
        <dbReference type="ARBA" id="ARBA00049428"/>
    </source>
</evidence>
<dbReference type="GO" id="GO:0012505">
    <property type="term" value="C:endomembrane system"/>
    <property type="evidence" value="ECO:0007669"/>
    <property type="project" value="UniProtKB-SubCell"/>
</dbReference>
<organism evidence="18 19">
    <name type="scientific">Biomphalaria glabrata</name>
    <name type="common">Bloodfluke planorb</name>
    <name type="synonym">Freshwater snail</name>
    <dbReference type="NCBI Taxonomy" id="6526"/>
    <lineage>
        <taxon>Eukaryota</taxon>
        <taxon>Metazoa</taxon>
        <taxon>Spiralia</taxon>
        <taxon>Lophotrochozoa</taxon>
        <taxon>Mollusca</taxon>
        <taxon>Gastropoda</taxon>
        <taxon>Heterobranchia</taxon>
        <taxon>Euthyneura</taxon>
        <taxon>Panpulmonata</taxon>
        <taxon>Hygrophila</taxon>
        <taxon>Lymnaeoidea</taxon>
        <taxon>Planorbidae</taxon>
        <taxon>Biomphalaria</taxon>
    </lineage>
</organism>
<feature type="transmembrane region" description="Helical" evidence="17">
    <location>
        <begin position="155"/>
        <end position="175"/>
    </location>
</feature>
<evidence type="ECO:0000256" key="13">
    <source>
        <dbReference type="ARBA" id="ARBA00049221"/>
    </source>
</evidence>
<keyword evidence="4 17" id="KW-0812">Transmembrane</keyword>
<evidence type="ECO:0000256" key="2">
    <source>
        <dbReference type="ARBA" id="ARBA00004127"/>
    </source>
</evidence>
<evidence type="ECO:0000256" key="4">
    <source>
        <dbReference type="ARBA" id="ARBA00022692"/>
    </source>
</evidence>
<dbReference type="GO" id="GO:0016020">
    <property type="term" value="C:membrane"/>
    <property type="evidence" value="ECO:0007669"/>
    <property type="project" value="InterPro"/>
</dbReference>
<evidence type="ECO:0000256" key="10">
    <source>
        <dbReference type="ARBA" id="ARBA00048680"/>
    </source>
</evidence>
<dbReference type="STRING" id="6526.A0A2C9LHP5"/>